<dbReference type="SMART" id="SM00433">
    <property type="entry name" value="TOP2c"/>
    <property type="match status" value="1"/>
</dbReference>
<dbReference type="SUPFAM" id="SSF55874">
    <property type="entry name" value="ATPase domain of HSP90 chaperone/DNA topoisomerase II/histidine kinase"/>
    <property type="match status" value="1"/>
</dbReference>
<reference evidence="25 26" key="1">
    <citation type="journal article" date="2004" name="Proc. Natl. Acad. Sci. U.S.A.">
        <title>The diploid genome sequence of Candida albicans.</title>
        <authorList>
            <person name="Jones T."/>
            <person name="Federspiel N.A."/>
            <person name="Chibana H."/>
            <person name="Dungan J."/>
            <person name="Kalman S."/>
            <person name="Magee B.B."/>
            <person name="Newport G."/>
            <person name="Thorstenson Y.R."/>
            <person name="Agabian N."/>
            <person name="Magee P.T."/>
            <person name="Davis R.W."/>
            <person name="Scherer S."/>
        </authorList>
    </citation>
    <scope>NUCLEOTIDE SEQUENCE [LARGE SCALE GENOMIC DNA]</scope>
    <source>
        <strain evidence="26">SC5314 / ATCC MYA-2876</strain>
    </source>
</reference>
<dbReference type="GO" id="GO:0000795">
    <property type="term" value="C:synaptonemal complex"/>
    <property type="evidence" value="ECO:0007669"/>
    <property type="project" value="EnsemblFungi"/>
</dbReference>
<dbReference type="GO" id="GO:0036170">
    <property type="term" value="P:filamentous growth of a population of unicellular organisms in response to starvation"/>
    <property type="evidence" value="ECO:0000315"/>
    <property type="project" value="CGD"/>
</dbReference>
<keyword evidence="12 20" id="KW-0067">ATP-binding</keyword>
<evidence type="ECO:0000256" key="8">
    <source>
        <dbReference type="ARBA" id="ARBA00019635"/>
    </source>
</evidence>
<dbReference type="GO" id="GO:0036178">
    <property type="term" value="P:filamentous growth of a population of unicellular organisms in response to neutral pH"/>
    <property type="evidence" value="ECO:0000315"/>
    <property type="project" value="CGD"/>
</dbReference>
<dbReference type="FunFam" id="3.30.565.10:FF:000004">
    <property type="entry name" value="DNA topoisomerase 2"/>
    <property type="match status" value="1"/>
</dbReference>
<dbReference type="GO" id="GO:0005634">
    <property type="term" value="C:nucleus"/>
    <property type="evidence" value="ECO:0000318"/>
    <property type="project" value="GO_Central"/>
</dbReference>
<evidence type="ECO:0000256" key="14">
    <source>
        <dbReference type="ARBA" id="ARBA00023029"/>
    </source>
</evidence>
<dbReference type="InterPro" id="IPR014721">
    <property type="entry name" value="Ribsml_uS5_D2-typ_fold_subgr"/>
</dbReference>
<evidence type="ECO:0000256" key="4">
    <source>
        <dbReference type="ARBA" id="ARBA00004123"/>
    </source>
</evidence>
<comment type="subunit">
    <text evidence="6 20">Homodimer.</text>
</comment>
<dbReference type="CDD" id="cd00187">
    <property type="entry name" value="TOP4c"/>
    <property type="match status" value="1"/>
</dbReference>
<dbReference type="FunCoup" id="A0A1D8PMM1">
    <property type="interactions" value="1247"/>
</dbReference>
<evidence type="ECO:0000256" key="11">
    <source>
        <dbReference type="ARBA" id="ARBA00022741"/>
    </source>
</evidence>
<evidence type="ECO:0000259" key="22">
    <source>
        <dbReference type="PROSITE" id="PS50880"/>
    </source>
</evidence>
<dbReference type="Gene3D" id="3.30.1360.40">
    <property type="match status" value="1"/>
</dbReference>
<comment type="function">
    <text evidence="18 20">Control of topological states of DNA by transient breakage and subsequent rejoining of DNA strands. Topoisomerase II makes double-strand breaks.</text>
</comment>
<organism evidence="25 26">
    <name type="scientific">Candida albicans (strain SC5314 / ATCC MYA-2876)</name>
    <name type="common">Yeast</name>
    <dbReference type="NCBI Taxonomy" id="237561"/>
    <lineage>
        <taxon>Eukaryota</taxon>
        <taxon>Fungi</taxon>
        <taxon>Dikarya</taxon>
        <taxon>Ascomycota</taxon>
        <taxon>Saccharomycotina</taxon>
        <taxon>Pichiomycetes</taxon>
        <taxon>Debaryomycetaceae</taxon>
        <taxon>Candida/Lodderomyces clade</taxon>
        <taxon>Candida</taxon>
    </lineage>
</organism>
<dbReference type="GO" id="GO:0000019">
    <property type="term" value="P:regulation of mitotic recombination"/>
    <property type="evidence" value="ECO:0007669"/>
    <property type="project" value="EnsemblFungi"/>
</dbReference>
<dbReference type="GO" id="GO:0000712">
    <property type="term" value="P:resolution of meiotic recombination intermediates"/>
    <property type="evidence" value="ECO:0000318"/>
    <property type="project" value="GO_Central"/>
</dbReference>
<dbReference type="PROSITE" id="PS50880">
    <property type="entry name" value="TOPRIM"/>
    <property type="match status" value="1"/>
</dbReference>
<feature type="compositionally biased region" description="Basic and acidic residues" evidence="21">
    <location>
        <begin position="1274"/>
        <end position="1283"/>
    </location>
</feature>
<dbReference type="CGD" id="CAL0000175071">
    <property type="gene designation" value="TOP2"/>
</dbReference>
<dbReference type="FunFam" id="3.30.230.10:FF:000008">
    <property type="entry name" value="DNA topoisomerase 2"/>
    <property type="match status" value="1"/>
</dbReference>
<gene>
    <name evidence="24 25" type="primary">TOP2</name>
    <name evidence="25" type="ordered locus">CAALFM_C406600WA</name>
    <name evidence="24" type="ordered locus">orf19.10391</name>
</gene>
<dbReference type="Pfam" id="PF00204">
    <property type="entry name" value="DNA_gyraseB"/>
    <property type="match status" value="1"/>
</dbReference>
<dbReference type="STRING" id="237561.A0A1D8PMM1"/>
<dbReference type="SMART" id="SM00434">
    <property type="entry name" value="TOP4c"/>
    <property type="match status" value="1"/>
</dbReference>
<dbReference type="GO" id="GO:0009303">
    <property type="term" value="P:rRNA transcription"/>
    <property type="evidence" value="ECO:0007669"/>
    <property type="project" value="EnsemblFungi"/>
</dbReference>
<evidence type="ECO:0000313" key="26">
    <source>
        <dbReference type="Proteomes" id="UP000000559"/>
    </source>
</evidence>
<dbReference type="PRINTS" id="PR01158">
    <property type="entry name" value="TOPISMRASEII"/>
</dbReference>
<dbReference type="GO" id="GO:0046872">
    <property type="term" value="F:metal ion binding"/>
    <property type="evidence" value="ECO:0007669"/>
    <property type="project" value="UniProtKB-KW"/>
</dbReference>
<keyword evidence="17" id="KW-0539">Nucleus</keyword>
<evidence type="ECO:0000256" key="13">
    <source>
        <dbReference type="ARBA" id="ARBA00022842"/>
    </source>
</evidence>
<dbReference type="AlphaFoldDB" id="A0A1D8PMM1"/>
<comment type="subcellular location">
    <subcellularLocation>
        <location evidence="4">Nucleus</location>
    </subcellularLocation>
</comment>
<dbReference type="Gene3D" id="3.30.230.10">
    <property type="match status" value="1"/>
</dbReference>
<reference evidence="25 26" key="2">
    <citation type="journal article" date="2007" name="Genome Biol.">
        <title>Assembly of the Candida albicans genome into sixteen supercontigs aligned on the eight chromosomes.</title>
        <authorList>
            <person name="van het Hoog M."/>
            <person name="Rast T.J."/>
            <person name="Martchenko M."/>
            <person name="Grindle S."/>
            <person name="Dignard D."/>
            <person name="Hogues H."/>
            <person name="Cuomo C."/>
            <person name="Berriman M."/>
            <person name="Scherer S."/>
            <person name="Magee B.B."/>
            <person name="Whiteway M."/>
            <person name="Chibana H."/>
            <person name="Nantel A."/>
            <person name="Magee P.T."/>
        </authorList>
    </citation>
    <scope>GENOME REANNOTATION</scope>
    <source>
        <strain evidence="26">SC5314 / ATCC MYA-2876</strain>
    </source>
</reference>
<keyword evidence="9" id="KW-0597">Phosphoprotein</keyword>
<dbReference type="GO" id="GO:0097047">
    <property type="term" value="C:DNA replication termination region"/>
    <property type="evidence" value="ECO:0007669"/>
    <property type="project" value="EnsemblFungi"/>
</dbReference>
<dbReference type="GO" id="GO:0000819">
    <property type="term" value="P:sister chromatid segregation"/>
    <property type="evidence" value="ECO:0000318"/>
    <property type="project" value="GO_Central"/>
</dbReference>
<dbReference type="CDD" id="cd16930">
    <property type="entry name" value="HATPase_TopII-like"/>
    <property type="match status" value="1"/>
</dbReference>
<keyword evidence="10" id="KW-0479">Metal-binding</keyword>
<dbReference type="GO" id="GO:0042802">
    <property type="term" value="F:identical protein binding"/>
    <property type="evidence" value="ECO:0007669"/>
    <property type="project" value="EnsemblFungi"/>
</dbReference>
<feature type="compositionally biased region" description="Acidic residues" evidence="21">
    <location>
        <begin position="1434"/>
        <end position="1461"/>
    </location>
</feature>
<feature type="region of interest" description="Disordered" evidence="21">
    <location>
        <begin position="1122"/>
        <end position="1155"/>
    </location>
</feature>
<keyword evidence="13" id="KW-0460">Magnesium</keyword>
<dbReference type="InterPro" id="IPR020568">
    <property type="entry name" value="Ribosomal_Su5_D2-typ_SF"/>
</dbReference>
<feature type="domain" description="Topo IIA-type catalytic" evidence="23">
    <location>
        <begin position="752"/>
        <end position="1226"/>
    </location>
</feature>
<evidence type="ECO:0000256" key="16">
    <source>
        <dbReference type="ARBA" id="ARBA00023235"/>
    </source>
</evidence>
<comment type="catalytic activity">
    <reaction evidence="1 19 20">
        <text>ATP-dependent breakage, passage and rejoining of double-stranded DNA.</text>
        <dbReference type="EC" id="5.6.2.2"/>
    </reaction>
</comment>
<dbReference type="InterPro" id="IPR036890">
    <property type="entry name" value="HATPase_C_sf"/>
</dbReference>
<dbReference type="GO" id="GO:0034080">
    <property type="term" value="P:CENP-A containing chromatin assembly"/>
    <property type="evidence" value="ECO:0007669"/>
    <property type="project" value="EnsemblFungi"/>
</dbReference>
<dbReference type="InterPro" id="IPR050634">
    <property type="entry name" value="DNA_Topoisomerase_II"/>
</dbReference>
<keyword evidence="11 20" id="KW-0547">Nucleotide-binding</keyword>
<dbReference type="InterPro" id="IPR031660">
    <property type="entry name" value="TOPRIM_C"/>
</dbReference>
<dbReference type="EC" id="5.6.2.2" evidence="7 20"/>
<dbReference type="InParanoid" id="A0A1D8PMM1"/>
<dbReference type="SMART" id="SM00387">
    <property type="entry name" value="HATPase_c"/>
    <property type="match status" value="1"/>
</dbReference>
<evidence type="ECO:0000256" key="9">
    <source>
        <dbReference type="ARBA" id="ARBA00022553"/>
    </source>
</evidence>
<proteinExistence type="inferred from homology"/>
<dbReference type="Pfam" id="PF00521">
    <property type="entry name" value="DNA_topoisoIV"/>
    <property type="match status" value="1"/>
</dbReference>
<dbReference type="GO" id="GO:0006265">
    <property type="term" value="P:DNA topological change"/>
    <property type="evidence" value="ECO:0007669"/>
    <property type="project" value="UniProtKB-UniRule"/>
</dbReference>
<evidence type="ECO:0000256" key="6">
    <source>
        <dbReference type="ARBA" id="ARBA00011738"/>
    </source>
</evidence>
<reference evidence="25 26" key="3">
    <citation type="journal article" date="2013" name="Genome Biol.">
        <title>Assembly of a phased diploid Candida albicans genome facilitates allele-specific measurements and provides a simple model for repeat and indel structure.</title>
        <authorList>
            <person name="Muzzey D."/>
            <person name="Schwartz K."/>
            <person name="Weissman J.S."/>
            <person name="Sherlock G."/>
        </authorList>
    </citation>
    <scope>NUCLEOTIDE SEQUENCE [LARGE SCALE GENOMIC DNA]</scope>
    <source>
        <strain evidence="26">SC5314 / ATCC MYA-2876</strain>
    </source>
</reference>
<evidence type="ECO:0000256" key="3">
    <source>
        <dbReference type="ARBA" id="ARBA00001946"/>
    </source>
</evidence>
<evidence type="ECO:0000256" key="15">
    <source>
        <dbReference type="ARBA" id="ARBA00023125"/>
    </source>
</evidence>
<dbReference type="GO" id="GO:0030447">
    <property type="term" value="P:filamentous growth"/>
    <property type="evidence" value="ECO:0000315"/>
    <property type="project" value="CGD"/>
</dbReference>
<evidence type="ECO:0000256" key="2">
    <source>
        <dbReference type="ARBA" id="ARBA00001913"/>
    </source>
</evidence>
<dbReference type="PANTHER" id="PTHR10169">
    <property type="entry name" value="DNA TOPOISOMERASE/GYRASE"/>
    <property type="match status" value="1"/>
</dbReference>
<feature type="region of interest" description="Disordered" evidence="21">
    <location>
        <begin position="1"/>
        <end position="61"/>
    </location>
</feature>
<dbReference type="PRINTS" id="PR00418">
    <property type="entry name" value="TPI2FAMILY"/>
</dbReference>
<keyword evidence="26" id="KW-1185">Reference proteome</keyword>
<dbReference type="FunFam" id="3.30.1360.40:FF:000011">
    <property type="entry name" value="DNA topoisomerase 2"/>
    <property type="match status" value="1"/>
</dbReference>
<dbReference type="GeneID" id="3642777"/>
<dbReference type="SMR" id="A0A1D8PMM1"/>
<dbReference type="GO" id="GO:0097046">
    <property type="term" value="P:replication fork progression beyond termination site"/>
    <property type="evidence" value="ECO:0007669"/>
    <property type="project" value="EnsemblFungi"/>
</dbReference>
<keyword evidence="15 19" id="KW-0238">DNA-binding</keyword>
<dbReference type="InterPro" id="IPR002205">
    <property type="entry name" value="Topo_IIA_dom_A"/>
</dbReference>
<evidence type="ECO:0000313" key="25">
    <source>
        <dbReference type="EMBL" id="AOW29383.1"/>
    </source>
</evidence>
<comment type="similarity">
    <text evidence="5 20">Belongs to the type II topoisomerase family.</text>
</comment>
<dbReference type="GO" id="GO:0003677">
    <property type="term" value="F:DNA binding"/>
    <property type="evidence" value="ECO:0007669"/>
    <property type="project" value="UniProtKB-UniRule"/>
</dbReference>
<evidence type="ECO:0000256" key="7">
    <source>
        <dbReference type="ARBA" id="ARBA00012895"/>
    </source>
</evidence>
<feature type="compositionally biased region" description="Acidic residues" evidence="21">
    <location>
        <begin position="1"/>
        <end position="17"/>
    </location>
</feature>
<dbReference type="PANTHER" id="PTHR10169:SF38">
    <property type="entry name" value="DNA TOPOISOMERASE 2"/>
    <property type="match status" value="1"/>
</dbReference>
<comment type="cofactor">
    <cofactor evidence="2">
        <name>Ca(2+)</name>
        <dbReference type="ChEBI" id="CHEBI:29108"/>
    </cofactor>
</comment>
<dbReference type="InterPro" id="IPR013758">
    <property type="entry name" value="Topo_IIA_A/C_ab"/>
</dbReference>
<comment type="cofactor">
    <cofactor evidence="3">
        <name>Mg(2+)</name>
        <dbReference type="ChEBI" id="CHEBI:18420"/>
    </cofactor>
</comment>
<dbReference type="GO" id="GO:0009267">
    <property type="term" value="P:cellular response to starvation"/>
    <property type="evidence" value="ECO:0000315"/>
    <property type="project" value="CGD"/>
</dbReference>
<feature type="compositionally biased region" description="Acidic residues" evidence="21">
    <location>
        <begin position="1133"/>
        <end position="1153"/>
    </location>
</feature>
<dbReference type="VEuPathDB" id="FungiDB:C4_06600W_A"/>
<dbReference type="Gene3D" id="3.90.199.10">
    <property type="entry name" value="Topoisomerase II, domain 5"/>
    <property type="match status" value="1"/>
</dbReference>
<dbReference type="FunFam" id="3.40.50.670:FF:000001">
    <property type="entry name" value="DNA topoisomerase 2"/>
    <property type="match status" value="2"/>
</dbReference>
<protein>
    <recommendedName>
        <fullName evidence="8 20">DNA topoisomerase 2</fullName>
        <ecNumber evidence="7 20">5.6.2.2</ecNumber>
    </recommendedName>
</protein>
<dbReference type="Pfam" id="PF16898">
    <property type="entry name" value="TOPRIM_C"/>
    <property type="match status" value="1"/>
</dbReference>
<dbReference type="KEGG" id="cal:CAALFM_C406600WA"/>
<dbReference type="InterPro" id="IPR013506">
    <property type="entry name" value="Topo_IIA_bsu_dom2"/>
</dbReference>
<feature type="region of interest" description="Disordered" evidence="21">
    <location>
        <begin position="1244"/>
        <end position="1461"/>
    </location>
</feature>
<evidence type="ECO:0000259" key="23">
    <source>
        <dbReference type="PROSITE" id="PS52040"/>
    </source>
</evidence>
<dbReference type="CDD" id="cd03365">
    <property type="entry name" value="TOPRIM_TopoIIA"/>
    <property type="match status" value="1"/>
</dbReference>
<dbReference type="CDD" id="cd03481">
    <property type="entry name" value="TopoIIA_Trans_ScTopoIIA"/>
    <property type="match status" value="1"/>
</dbReference>
<evidence type="ECO:0000256" key="12">
    <source>
        <dbReference type="ARBA" id="ARBA00022840"/>
    </source>
</evidence>
<dbReference type="GO" id="GO:0005524">
    <property type="term" value="F:ATP binding"/>
    <property type="evidence" value="ECO:0007669"/>
    <property type="project" value="UniProtKB-UniRule"/>
</dbReference>
<dbReference type="OrthoDB" id="276498at2759"/>
<feature type="compositionally biased region" description="Basic and acidic residues" evidence="21">
    <location>
        <begin position="1406"/>
        <end position="1417"/>
    </location>
</feature>
<accession>A0A1D8PMM1</accession>
<evidence type="ECO:0000256" key="21">
    <source>
        <dbReference type="SAM" id="MobiDB-lite"/>
    </source>
</evidence>
<evidence type="ECO:0000256" key="5">
    <source>
        <dbReference type="ARBA" id="ARBA00011080"/>
    </source>
</evidence>
<dbReference type="Gene3D" id="3.30.565.10">
    <property type="entry name" value="Histidine kinase-like ATPase, C-terminal domain"/>
    <property type="match status" value="1"/>
</dbReference>
<keyword evidence="16 19" id="KW-0413">Isomerase</keyword>
<sequence>MSESESDYFTDGSEDDFVPTSKKSTKKNASSKSKQPLGDATNSTVSSSRSSTPKPTNASETYQKLSQLEHILKRPDTYIGSVEKTKTEMWCFDAETESMVFKEVTIVPGLYKIFDEILVNAADNKIRDPSMKNIRVKIDAENNIIEVMNDGKGIPIEMHTKENMYIPELIFGNLLTSSNYDDDQKKVTGGRNGFGAKLCNIFSTQFEVETADLNMGKLYKQSWTNNMSNVSKPKITTLRTKKEYTKITFRPDLSKFDMDCLDNDLLSVLRRRVYDLCGTVKNCNIYLNDKRLNISSFKGYVEMYVKAIKERSPEPEPQDGTIKNFTTIVHEVFNDRWEVAFAVSDGSFNQVSFVNSIATTSGGTHVKYVSDQIINKLVETLSKKEKGKKKLMIKPQEVRDNMFLFINCLIENPAFTSQTKEQLTTKVSQFGGKDKFVANDNLINRILKTSIVDKIRAIANANEDKALQKADGSRKSRIKGQVNLVDANKAGTKDGHNCTLILTEGLSAMNLAVAGLSVVGRDYYGCFPLRGKLLNVREASADQISKNAEINSLKQIIGLQHKKVYTAENIKSLRYGHIMIMTDQDQDGSHIKGLIINFLETSFPGLLDIPGFLLEFITPIVKVTVKARGAGGKRVIPFYTMPEFEHWRDTEGKQCRWTQKYYKGLGTSTPMEAREYFTALDRHLKRFHALQGEDKDYIDLAFSKKKADERKEWLQGFLPGTHLDPEITEIPISDFINKELILFSMSDNVRSIPSVLDGFKPGQRKVLYGCFKKKLRSEIKVAQLAGYVSENTGYHHGEQSLVQTIIGLAQNFVGSNNINVLKPNGSFGSRAAGGKDFSAARYIFTELSEITRKIFNPLDDPLYTYVQDDEQTVEPEWYLPVLPMILVNGAEGIGTGWSTNIPSYNPKDLVTNIRRLMNGEELQEMTPWYKGWGGDLEPMGPQKFKVSGRIEQIDSNTVEITEIPVKTWTNNVKEFLLSGFGNEKTQPWIKDMEEHHTTSIRFVVKLTDAEMQKSLRIGLLERFKLVSSLSLANMVAFDPMGRIKKYNDVLEIIKDFYYVRLEYYQKRKDYMTDNLQNQLLMLSEQARFIKMIIEKQLSVANKKKKQLVALLEEHNFTKFSKDGKPIKSSEELLTGDDADEEEETQEQEGDEDVGNTSVANIQEGEPEQAAHVPETIYSSYDYLLGMAIWSLTYERFMRIMQQRDQKEAELNALLSKSAKDLWNQDLDEFLAEFDKFLLRDEQERESLASNGKKKSTKRRAKATATKDQPNNKKVKVEPKEKKSISAKPVVKKEASNEPQASSSSKPKEKDDILSFFSSSSSSAKKITKPSGRATSNKEIETITLFSDDDDDEDIFNLNSSSSTKVKKEAKSRSATPAAEKSKKSKSSGKQSILDELEDLEILGNFDKPEPKERRTRETASTTKRNTKKKPVIIDSDDEDEDEEDDIVMSDGDDDDDFIVDE</sequence>
<feature type="compositionally biased region" description="Low complexity" evidence="21">
    <location>
        <begin position="41"/>
        <end position="52"/>
    </location>
</feature>
<dbReference type="Gene3D" id="3.30.1490.30">
    <property type="match status" value="1"/>
</dbReference>
<evidence type="ECO:0000256" key="18">
    <source>
        <dbReference type="ARBA" id="ARBA00053943"/>
    </source>
</evidence>
<dbReference type="PROSITE" id="PS52040">
    <property type="entry name" value="TOPO_IIA"/>
    <property type="match status" value="1"/>
</dbReference>
<feature type="compositionally biased region" description="Basic residues" evidence="21">
    <location>
        <begin position="1251"/>
        <end position="1261"/>
    </location>
</feature>
<dbReference type="SUPFAM" id="SSF54211">
    <property type="entry name" value="Ribosomal protein S5 domain 2-like"/>
    <property type="match status" value="1"/>
</dbReference>
<dbReference type="InterPro" id="IPR034157">
    <property type="entry name" value="TOPRIM_TopoII"/>
</dbReference>
<dbReference type="FunFam" id="3.90.199.10:FF:000002">
    <property type="entry name" value="DNA topoisomerase 2"/>
    <property type="match status" value="1"/>
</dbReference>
<dbReference type="Pfam" id="PF02518">
    <property type="entry name" value="HATPase_c"/>
    <property type="match status" value="1"/>
</dbReference>
<feature type="domain" description="Toprim" evidence="22">
    <location>
        <begin position="498"/>
        <end position="614"/>
    </location>
</feature>
<name>A0A1D8PMM1_CANAL</name>
<dbReference type="GO" id="GO:0006271">
    <property type="term" value="P:DNA strand elongation involved in DNA replication"/>
    <property type="evidence" value="ECO:0007669"/>
    <property type="project" value="EnsemblFungi"/>
</dbReference>
<dbReference type="InterPro" id="IPR013757">
    <property type="entry name" value="Topo_IIA_A_a_sf"/>
</dbReference>
<dbReference type="SUPFAM" id="SSF56719">
    <property type="entry name" value="Type II DNA topoisomerase"/>
    <property type="match status" value="1"/>
</dbReference>
<dbReference type="Gene3D" id="3.40.50.670">
    <property type="match status" value="1"/>
</dbReference>
<evidence type="ECO:0000256" key="20">
    <source>
        <dbReference type="RuleBase" id="RU362094"/>
    </source>
</evidence>
<dbReference type="RefSeq" id="XP_715530.2">
    <property type="nucleotide sequence ID" value="XM_710437.2"/>
</dbReference>
<dbReference type="GO" id="GO:0003918">
    <property type="term" value="F:DNA topoisomerase type II (double strand cut, ATP-hydrolyzing) activity"/>
    <property type="evidence" value="ECO:0000316"/>
    <property type="project" value="CGD"/>
</dbReference>
<dbReference type="InterPro" id="IPR013760">
    <property type="entry name" value="Topo_IIA-like_dom_sf"/>
</dbReference>
<evidence type="ECO:0000313" key="24">
    <source>
        <dbReference type="CGD" id="CAL0000175071"/>
    </source>
</evidence>
<dbReference type="InterPro" id="IPR013759">
    <property type="entry name" value="Topo_IIA_B_C"/>
</dbReference>
<keyword evidence="14 19" id="KW-0799">Topoisomerase</keyword>
<evidence type="ECO:0000256" key="1">
    <source>
        <dbReference type="ARBA" id="ARBA00000185"/>
    </source>
</evidence>
<dbReference type="Gene3D" id="1.10.268.10">
    <property type="entry name" value="Topoisomerase, domain 3"/>
    <property type="match status" value="1"/>
</dbReference>
<evidence type="ECO:0000256" key="17">
    <source>
        <dbReference type="ARBA" id="ARBA00023242"/>
    </source>
</evidence>
<dbReference type="InterPro" id="IPR006171">
    <property type="entry name" value="TOPRIM_dom"/>
</dbReference>
<dbReference type="InterPro" id="IPR003594">
    <property type="entry name" value="HATPase_dom"/>
</dbReference>
<dbReference type="GO" id="GO:0000722">
    <property type="term" value="P:telomere maintenance via recombination"/>
    <property type="evidence" value="ECO:0007669"/>
    <property type="project" value="EnsemblFungi"/>
</dbReference>
<evidence type="ECO:0000256" key="10">
    <source>
        <dbReference type="ARBA" id="ARBA00022723"/>
    </source>
</evidence>
<dbReference type="InterPro" id="IPR001154">
    <property type="entry name" value="TopoII_euk"/>
</dbReference>
<dbReference type="EMBL" id="CP017626">
    <property type="protein sequence ID" value="AOW29383.1"/>
    <property type="molecule type" value="Genomic_DNA"/>
</dbReference>
<dbReference type="Pfam" id="PF01751">
    <property type="entry name" value="Toprim"/>
    <property type="match status" value="1"/>
</dbReference>
<evidence type="ECO:0000256" key="19">
    <source>
        <dbReference type="PROSITE-ProRule" id="PRU01384"/>
    </source>
</evidence>
<dbReference type="Proteomes" id="UP000000559">
    <property type="component" value="Chromosome 4"/>
</dbReference>
<dbReference type="GO" id="GO:0036244">
    <property type="term" value="P:cellular response to neutral pH"/>
    <property type="evidence" value="ECO:0000315"/>
    <property type="project" value="CGD"/>
</dbReference>
<dbReference type="InterPro" id="IPR001241">
    <property type="entry name" value="Topo_IIA"/>
</dbReference>
<feature type="active site" description="O-(5'-phospho-DNA)-tyrosine intermediate" evidence="19">
    <location>
        <position position="842"/>
    </location>
</feature>
<dbReference type="FunFam" id="3.30.1490.30:FF:000001">
    <property type="entry name" value="DNA topoisomerase 2"/>
    <property type="match status" value="1"/>
</dbReference>